<keyword evidence="1" id="KW-0472">Membrane</keyword>
<keyword evidence="1" id="KW-0812">Transmembrane</keyword>
<dbReference type="NCBIfam" id="TIGR03750">
    <property type="entry name" value="conj_TIGR03750"/>
    <property type="match status" value="1"/>
</dbReference>
<protein>
    <submittedName>
        <fullName evidence="2">TIGR03750 family conjugal transfer protein</fullName>
    </submittedName>
</protein>
<evidence type="ECO:0000313" key="3">
    <source>
        <dbReference type="Proteomes" id="UP000228987"/>
    </source>
</evidence>
<dbReference type="Proteomes" id="UP000228987">
    <property type="component" value="Unassembled WGS sequence"/>
</dbReference>
<dbReference type="InterPro" id="IPR021877">
    <property type="entry name" value="DUF3487"/>
</dbReference>
<dbReference type="EMBL" id="NVWI01000001">
    <property type="protein sequence ID" value="PCJ43841.1"/>
    <property type="molecule type" value="Genomic_DNA"/>
</dbReference>
<proteinExistence type="predicted"/>
<dbReference type="AlphaFoldDB" id="A0A2A5CK08"/>
<evidence type="ECO:0000256" key="1">
    <source>
        <dbReference type="SAM" id="Phobius"/>
    </source>
</evidence>
<comment type="caution">
    <text evidence="2">The sequence shown here is derived from an EMBL/GenBank/DDBJ whole genome shotgun (WGS) entry which is preliminary data.</text>
</comment>
<keyword evidence="1" id="KW-1133">Transmembrane helix</keyword>
<reference evidence="3" key="1">
    <citation type="submission" date="2017-08" db="EMBL/GenBank/DDBJ databases">
        <title>A dynamic microbial community with high functional redundancy inhabits the cold, oxic subseafloor aquifer.</title>
        <authorList>
            <person name="Tully B.J."/>
            <person name="Wheat C.G."/>
            <person name="Glazer B.T."/>
            <person name="Huber J.A."/>
        </authorList>
    </citation>
    <scope>NUCLEOTIDE SEQUENCE [LARGE SCALE GENOMIC DNA]</scope>
</reference>
<name>A0A2A5CK08_9GAMM</name>
<sequence>MNFNQETNELLPLRLNAEPAIFRGCSVSELMMLVMIGGAVLVPGSIIVCGLMGYLMMGVGIGLLLVIACVVIGASVMQRLKRGRPLGFYQLRLRLWFDSLHLVRSPYIRESQVWDIGRRICR</sequence>
<feature type="transmembrane region" description="Helical" evidence="1">
    <location>
        <begin position="54"/>
        <end position="76"/>
    </location>
</feature>
<dbReference type="Pfam" id="PF11990">
    <property type="entry name" value="DUF3487"/>
    <property type="match status" value="1"/>
</dbReference>
<organism evidence="2 3">
    <name type="scientific">SAR86 cluster bacterium</name>
    <dbReference type="NCBI Taxonomy" id="2030880"/>
    <lineage>
        <taxon>Bacteria</taxon>
        <taxon>Pseudomonadati</taxon>
        <taxon>Pseudomonadota</taxon>
        <taxon>Gammaproteobacteria</taxon>
        <taxon>SAR86 cluster</taxon>
    </lineage>
</organism>
<gene>
    <name evidence="2" type="ORF">COA71_00275</name>
</gene>
<evidence type="ECO:0000313" key="2">
    <source>
        <dbReference type="EMBL" id="PCJ43841.1"/>
    </source>
</evidence>
<accession>A0A2A5CK08</accession>
<feature type="transmembrane region" description="Helical" evidence="1">
    <location>
        <begin position="30"/>
        <end position="48"/>
    </location>
</feature>